<dbReference type="PROSITE" id="PS50021">
    <property type="entry name" value="CH"/>
    <property type="match status" value="1"/>
</dbReference>
<feature type="region of interest" description="Disordered" evidence="4">
    <location>
        <begin position="182"/>
        <end position="205"/>
    </location>
</feature>
<dbReference type="FunFam" id="1.10.418.10:FF:000073">
    <property type="entry name" value="Kinesin-like protein KIN-14L"/>
    <property type="match status" value="1"/>
</dbReference>
<feature type="compositionally biased region" description="Basic and acidic residues" evidence="4">
    <location>
        <begin position="937"/>
        <end position="953"/>
    </location>
</feature>
<evidence type="ECO:0000256" key="1">
    <source>
        <dbReference type="ARBA" id="ARBA00010899"/>
    </source>
</evidence>
<evidence type="ECO:0000256" key="3">
    <source>
        <dbReference type="PROSITE-ProRule" id="PRU00283"/>
    </source>
</evidence>
<feature type="binding site" evidence="3">
    <location>
        <begin position="462"/>
        <end position="469"/>
    </location>
    <ligand>
        <name>ATP</name>
        <dbReference type="ChEBI" id="CHEBI:30616"/>
    </ligand>
</feature>
<reference evidence="7" key="1">
    <citation type="submission" date="2024-03" db="EMBL/GenBank/DDBJ databases">
        <title>WGS assembly of Saponaria officinalis var. Norfolk2.</title>
        <authorList>
            <person name="Jenkins J."/>
            <person name="Shu S."/>
            <person name="Grimwood J."/>
            <person name="Barry K."/>
            <person name="Goodstein D."/>
            <person name="Schmutz J."/>
            <person name="Leebens-Mack J."/>
            <person name="Osbourn A."/>
        </authorList>
    </citation>
    <scope>NUCLEOTIDE SEQUENCE [LARGE SCALE GENOMIC DNA]</scope>
    <source>
        <strain evidence="7">JIC</strain>
    </source>
</reference>
<dbReference type="SMART" id="SM00129">
    <property type="entry name" value="KISc"/>
    <property type="match status" value="1"/>
</dbReference>
<comment type="caution">
    <text evidence="7">The sequence shown here is derived from an EMBL/GenBank/DDBJ whole genome shotgun (WGS) entry which is preliminary data.</text>
</comment>
<evidence type="ECO:0000256" key="2">
    <source>
        <dbReference type="ARBA" id="ARBA00023175"/>
    </source>
</evidence>
<dbReference type="EMBL" id="JBDFQZ010000012">
    <property type="protein sequence ID" value="KAK9671091.1"/>
    <property type="molecule type" value="Genomic_DNA"/>
</dbReference>
<dbReference type="GO" id="GO:0015630">
    <property type="term" value="C:microtubule cytoskeleton"/>
    <property type="evidence" value="ECO:0007669"/>
    <property type="project" value="TreeGrafter"/>
</dbReference>
<sequence>MELIGNNSIRVASHDFHRVSRKAEEAALRRYEAVHWLECMVGNLGIPSQPTERDFISCLRNGIILCNVINKIQPSTISKIVDNRVPAESESVIWDLRPLPAYQYFENVRNFLKAVEELKLPAFEASDLERENFEAGSAARIADCILALKSYHEWKEWSGGNGVYKHVNAKSPLILHSAAKNFSQPSNREAEQPCRKLDMSPVDSRQSLTESIVKALSEHMVESKENMNSNFVTSLQTGNQDPVQIFSDILSRRLEEKLRNKFPALNVQGTSGKTGASHPQPTSILQENKSVKNNLKCSSAQSRKRSHDRRRKLHSQEKKLRDIKALWSKTKNEFKDLQNQLMNDLNHLGSLVEDMSNSARGYQKVIQENRKLYNMVQDLKGNIRVYCRIRPMLNAEAKSVVSFQDGTLVLLDPSKPQTEGKKEFQFNRIYGPMATQVELFKDTRPLIRSVMDGYNVCILAYGQTGSGKSYTMYGPSSFPEKEMGINFIALNDLFQTVNMRKDIITYELHVQMVEICNEKIRDLLTEASAFQDESSLPNITSYAVKSNSEAISLVKQGILRHVGDKSMGLTNLNNSSHSVVTVHVQGKDLSGKILRSRLHLVDLTGSGQGDKSISCLEDVITSLSQKTCVHSRQSKLTSLLQDALGGKAKILVFAHVIPDGDSFTSTNSTLKFAQRISTIELGAAQSNKENSEVKELKNELENLKNALGDKMGYSPLPSKQPKSPCDKARIALQKTPVKSRRLSMENQGNITNDKLPKSPIQRPKIMETRGNMNNDKLPKSPIQRPKVMENREYVTNDKLPKSPIQGPKIMENRGNTTNDNLPKSPIQGPKITKETTSQCSLRSSVENPCAKKNDAVREAGTGSYLERSMPRSRRLSTENPMIIRSEKQHKSPYEGMKGVTKLTPPKTRRLSIENSSSVKPDLDHGNGTKTPPQISLLDRRLSLEGSKDKKKEIQNSAHAKVSPKTPPPSYPNAPTFTDCAAMFPVKTPEQQNHYLQVKHQQNILTDIIQTPGIAKSTNGKRSQIKKSLRSIGKLINGSEKRNQLKLEATSTKHKDIANEAKSPPSSKTRDLRRQSLTNLPPPGSIRRTSLGGMSTDARPSDNRNAQTPPSVCSSTVSAKRWM</sequence>
<accession>A0AAW1H464</accession>
<dbReference type="SUPFAM" id="SSF47576">
    <property type="entry name" value="Calponin-homology domain, CH-domain"/>
    <property type="match status" value="1"/>
</dbReference>
<name>A0AAW1H464_SAPOF</name>
<dbReference type="InterPro" id="IPR036872">
    <property type="entry name" value="CH_dom_sf"/>
</dbReference>
<protein>
    <recommendedName>
        <fullName evidence="9">Kinesin-like protein KIN-14L</fullName>
    </recommendedName>
</protein>
<dbReference type="Proteomes" id="UP001443914">
    <property type="component" value="Unassembled WGS sequence"/>
</dbReference>
<dbReference type="PANTHER" id="PTHR47972">
    <property type="entry name" value="KINESIN-LIKE PROTEIN KLP-3"/>
    <property type="match status" value="1"/>
</dbReference>
<dbReference type="GO" id="GO:0005524">
    <property type="term" value="F:ATP binding"/>
    <property type="evidence" value="ECO:0007669"/>
    <property type="project" value="UniProtKB-UniRule"/>
</dbReference>
<dbReference type="AlphaFoldDB" id="A0AAW1H464"/>
<feature type="compositionally biased region" description="Basic residues" evidence="4">
    <location>
        <begin position="302"/>
        <end position="313"/>
    </location>
</feature>
<keyword evidence="3" id="KW-0067">ATP-binding</keyword>
<evidence type="ECO:0000259" key="6">
    <source>
        <dbReference type="PROSITE" id="PS50067"/>
    </source>
</evidence>
<dbReference type="InterPro" id="IPR001752">
    <property type="entry name" value="Kinesin_motor_dom"/>
</dbReference>
<feature type="domain" description="Calponin-homology (CH)" evidence="5">
    <location>
        <begin position="27"/>
        <end position="153"/>
    </location>
</feature>
<evidence type="ECO:0008006" key="9">
    <source>
        <dbReference type="Google" id="ProtNLM"/>
    </source>
</evidence>
<feature type="compositionally biased region" description="Basic and acidic residues" evidence="4">
    <location>
        <begin position="1049"/>
        <end position="1058"/>
    </location>
</feature>
<dbReference type="GO" id="GO:0008017">
    <property type="term" value="F:microtubule binding"/>
    <property type="evidence" value="ECO:0007669"/>
    <property type="project" value="InterPro"/>
</dbReference>
<dbReference type="GO" id="GO:0007018">
    <property type="term" value="P:microtubule-based movement"/>
    <property type="evidence" value="ECO:0007669"/>
    <property type="project" value="InterPro"/>
</dbReference>
<dbReference type="InterPro" id="IPR027417">
    <property type="entry name" value="P-loop_NTPase"/>
</dbReference>
<dbReference type="InterPro" id="IPR001715">
    <property type="entry name" value="CH_dom"/>
</dbReference>
<dbReference type="CDD" id="cd21203">
    <property type="entry name" value="CH_AtKIN14-like"/>
    <property type="match status" value="1"/>
</dbReference>
<evidence type="ECO:0000313" key="8">
    <source>
        <dbReference type="Proteomes" id="UP001443914"/>
    </source>
</evidence>
<dbReference type="SUPFAM" id="SSF52540">
    <property type="entry name" value="P-loop containing nucleoside triphosphate hydrolases"/>
    <property type="match status" value="1"/>
</dbReference>
<feature type="compositionally biased region" description="Basic and acidic residues" evidence="4">
    <location>
        <begin position="188"/>
        <end position="198"/>
    </location>
</feature>
<keyword evidence="8" id="KW-1185">Reference proteome</keyword>
<dbReference type="InterPro" id="IPR036961">
    <property type="entry name" value="Kinesin_motor_dom_sf"/>
</dbReference>
<feature type="compositionally biased region" description="Polar residues" evidence="4">
    <location>
        <begin position="1102"/>
        <end position="1122"/>
    </location>
</feature>
<dbReference type="PANTHER" id="PTHR47972:SF4">
    <property type="entry name" value="KINESIN-LIKE PROTEIN KIN-14L"/>
    <property type="match status" value="1"/>
</dbReference>
<evidence type="ECO:0000313" key="7">
    <source>
        <dbReference type="EMBL" id="KAK9671091.1"/>
    </source>
</evidence>
<dbReference type="GO" id="GO:0003777">
    <property type="term" value="F:microtubule motor activity"/>
    <property type="evidence" value="ECO:0007669"/>
    <property type="project" value="InterPro"/>
</dbReference>
<dbReference type="Gene3D" id="1.10.418.10">
    <property type="entry name" value="Calponin-like domain"/>
    <property type="match status" value="1"/>
</dbReference>
<evidence type="ECO:0000256" key="4">
    <source>
        <dbReference type="SAM" id="MobiDB-lite"/>
    </source>
</evidence>
<feature type="region of interest" description="Disordered" evidence="4">
    <location>
        <begin position="797"/>
        <end position="845"/>
    </location>
</feature>
<gene>
    <name evidence="7" type="ORF">RND81_12G006300</name>
</gene>
<feature type="region of interest" description="Disordered" evidence="4">
    <location>
        <begin position="265"/>
        <end position="317"/>
    </location>
</feature>
<feature type="compositionally biased region" description="Polar residues" evidence="4">
    <location>
        <begin position="834"/>
        <end position="845"/>
    </location>
</feature>
<evidence type="ECO:0000259" key="5">
    <source>
        <dbReference type="PROSITE" id="PS50021"/>
    </source>
</evidence>
<organism evidence="7 8">
    <name type="scientific">Saponaria officinalis</name>
    <name type="common">Common soapwort</name>
    <name type="synonym">Lychnis saponaria</name>
    <dbReference type="NCBI Taxonomy" id="3572"/>
    <lineage>
        <taxon>Eukaryota</taxon>
        <taxon>Viridiplantae</taxon>
        <taxon>Streptophyta</taxon>
        <taxon>Embryophyta</taxon>
        <taxon>Tracheophyta</taxon>
        <taxon>Spermatophyta</taxon>
        <taxon>Magnoliopsida</taxon>
        <taxon>eudicotyledons</taxon>
        <taxon>Gunneridae</taxon>
        <taxon>Pentapetalae</taxon>
        <taxon>Caryophyllales</taxon>
        <taxon>Caryophyllaceae</taxon>
        <taxon>Caryophylleae</taxon>
        <taxon>Saponaria</taxon>
    </lineage>
</organism>
<dbReference type="Pfam" id="PF00225">
    <property type="entry name" value="Kinesin"/>
    <property type="match status" value="1"/>
</dbReference>
<feature type="compositionally biased region" description="Polar residues" evidence="4">
    <location>
        <begin position="267"/>
        <end position="301"/>
    </location>
</feature>
<feature type="region of interest" description="Disordered" evidence="4">
    <location>
        <begin position="708"/>
        <end position="727"/>
    </location>
</feature>
<keyword evidence="2 3" id="KW-0505">Motor protein</keyword>
<dbReference type="PROSITE" id="PS50067">
    <property type="entry name" value="KINESIN_MOTOR_2"/>
    <property type="match status" value="1"/>
</dbReference>
<feature type="domain" description="Kinesin motor" evidence="6">
    <location>
        <begin position="382"/>
        <end position="679"/>
    </location>
</feature>
<comment type="similarity">
    <text evidence="1">Belongs to the TRAFAC class myosin-kinesin ATPase superfamily. Kinesin family. KIN-14 subfamily.</text>
</comment>
<dbReference type="InterPro" id="IPR027640">
    <property type="entry name" value="Kinesin-like_fam"/>
</dbReference>
<dbReference type="PRINTS" id="PR00380">
    <property type="entry name" value="KINESINHEAVY"/>
</dbReference>
<dbReference type="Gene3D" id="3.40.850.10">
    <property type="entry name" value="Kinesin motor domain"/>
    <property type="match status" value="1"/>
</dbReference>
<feature type="region of interest" description="Disordered" evidence="4">
    <location>
        <begin position="1049"/>
        <end position="1122"/>
    </location>
</feature>
<dbReference type="Pfam" id="PF00307">
    <property type="entry name" value="CH"/>
    <property type="match status" value="1"/>
</dbReference>
<dbReference type="SMART" id="SM00033">
    <property type="entry name" value="CH"/>
    <property type="match status" value="1"/>
</dbReference>
<feature type="region of interest" description="Disordered" evidence="4">
    <location>
        <begin position="886"/>
        <end position="973"/>
    </location>
</feature>
<proteinExistence type="inferred from homology"/>
<keyword evidence="3" id="KW-0547">Nucleotide-binding</keyword>